<dbReference type="KEGG" id="rul:UC8_40980"/>
<reference evidence="2 3" key="1">
    <citation type="submission" date="2019-08" db="EMBL/GenBank/DDBJ databases">
        <title>Deep-cultivation of Planctomycetes and their phenomic and genomic characterization uncovers novel biology.</title>
        <authorList>
            <person name="Wiegand S."/>
            <person name="Jogler M."/>
            <person name="Boedeker C."/>
            <person name="Pinto D."/>
            <person name="Vollmers J."/>
            <person name="Rivas-Marin E."/>
            <person name="Kohn T."/>
            <person name="Peeters S.H."/>
            <person name="Heuer A."/>
            <person name="Rast P."/>
            <person name="Oberbeckmann S."/>
            <person name="Bunk B."/>
            <person name="Jeske O."/>
            <person name="Meyerdierks A."/>
            <person name="Storesund J.E."/>
            <person name="Kallscheuer N."/>
            <person name="Luecker S."/>
            <person name="Lage O.M."/>
            <person name="Pohl T."/>
            <person name="Merkel B.J."/>
            <person name="Hornburger P."/>
            <person name="Mueller R.-W."/>
            <person name="Bruemmer F."/>
            <person name="Labrenz M."/>
            <person name="Spormann A.M."/>
            <person name="Op den Camp H."/>
            <person name="Overmann J."/>
            <person name="Amann R."/>
            <person name="Jetten M.S.M."/>
            <person name="Mascher T."/>
            <person name="Medema M.H."/>
            <person name="Devos D.P."/>
            <person name="Kaster A.-K."/>
            <person name="Ovreas L."/>
            <person name="Rohde M."/>
            <person name="Galperin M.Y."/>
            <person name="Jogler C."/>
        </authorList>
    </citation>
    <scope>NUCLEOTIDE SEQUENCE [LARGE SCALE GENOMIC DNA]</scope>
    <source>
        <strain evidence="2 3">UC8</strain>
    </source>
</reference>
<dbReference type="AlphaFoldDB" id="A0A5B9QSM8"/>
<keyword evidence="3" id="KW-1185">Reference proteome</keyword>
<name>A0A5B9QSM8_9BACT</name>
<protein>
    <submittedName>
        <fullName evidence="2">Uncharacterized protein</fullName>
    </submittedName>
</protein>
<accession>A0A5B9QSM8</accession>
<feature type="region of interest" description="Disordered" evidence="1">
    <location>
        <begin position="1"/>
        <end position="32"/>
    </location>
</feature>
<dbReference type="Proteomes" id="UP000325286">
    <property type="component" value="Chromosome"/>
</dbReference>
<gene>
    <name evidence="2" type="ORF">UC8_40980</name>
</gene>
<evidence type="ECO:0000256" key="1">
    <source>
        <dbReference type="SAM" id="MobiDB-lite"/>
    </source>
</evidence>
<proteinExistence type="predicted"/>
<organism evidence="2 3">
    <name type="scientific">Roseimaritima ulvae</name>
    <dbReference type="NCBI Taxonomy" id="980254"/>
    <lineage>
        <taxon>Bacteria</taxon>
        <taxon>Pseudomonadati</taxon>
        <taxon>Planctomycetota</taxon>
        <taxon>Planctomycetia</taxon>
        <taxon>Pirellulales</taxon>
        <taxon>Pirellulaceae</taxon>
        <taxon>Roseimaritima</taxon>
    </lineage>
</organism>
<evidence type="ECO:0000313" key="3">
    <source>
        <dbReference type="Proteomes" id="UP000325286"/>
    </source>
</evidence>
<sequence>MTNTTAMHEPPLTLAQQPRRDDSIALPPDGLR</sequence>
<dbReference type="EMBL" id="CP042914">
    <property type="protein sequence ID" value="QEG42068.1"/>
    <property type="molecule type" value="Genomic_DNA"/>
</dbReference>
<evidence type="ECO:0000313" key="2">
    <source>
        <dbReference type="EMBL" id="QEG42068.1"/>
    </source>
</evidence>